<accession>R7TMF2</accession>
<evidence type="ECO:0000256" key="1">
    <source>
        <dbReference type="SAM" id="MobiDB-lite"/>
    </source>
</evidence>
<dbReference type="Proteomes" id="UP000014760">
    <property type="component" value="Unassembled WGS sequence"/>
</dbReference>
<reference evidence="4" key="1">
    <citation type="submission" date="2012-12" db="EMBL/GenBank/DDBJ databases">
        <authorList>
            <person name="Hellsten U."/>
            <person name="Grimwood J."/>
            <person name="Chapman J.A."/>
            <person name="Shapiro H."/>
            <person name="Aerts A."/>
            <person name="Otillar R.P."/>
            <person name="Terry A.Y."/>
            <person name="Boore J.L."/>
            <person name="Simakov O."/>
            <person name="Marletaz F."/>
            <person name="Cho S.-J."/>
            <person name="Edsinger-Gonzales E."/>
            <person name="Havlak P."/>
            <person name="Kuo D.-H."/>
            <person name="Larsson T."/>
            <person name="Lv J."/>
            <person name="Arendt D."/>
            <person name="Savage R."/>
            <person name="Osoegawa K."/>
            <person name="de Jong P."/>
            <person name="Lindberg D.R."/>
            <person name="Seaver E.C."/>
            <person name="Weisblat D.A."/>
            <person name="Putnam N.H."/>
            <person name="Grigoriev I.V."/>
            <person name="Rokhsar D.S."/>
        </authorList>
    </citation>
    <scope>NUCLEOTIDE SEQUENCE</scope>
    <source>
        <strain evidence="4">I ESC-2004</strain>
    </source>
</reference>
<evidence type="ECO:0000313" key="4">
    <source>
        <dbReference type="Proteomes" id="UP000014760"/>
    </source>
</evidence>
<gene>
    <name evidence="2" type="ORF">CAPTEDRAFT_216866</name>
</gene>
<dbReference type="AlphaFoldDB" id="R7TMF2"/>
<sequence>MIPCRLYCHTALPKSVYINTHFCERSRGRKVHSAVTCVALGHRSMEPPSTAAVASPHRVPHKRRLLRGQGSASEPPCKSPARLFDDGADSRFRFDSDYVSKIGVIFAADNHLQYSSAPHPSPALGIHDMAKDTFDQGILEGMSCPRERRSSKDVLDHYFASRNSRSRRRSSAMETRQGLEAFLETENLKSSFEKLQEEANGETAATAKPPPSRKPISYSRVKDTRFSRSLSAEGYDPEDLRDRKQETQALLFDSTPDLSVEENYTRFPSIRCARRGAVCYDLQAPLVAFQGLCLEDK</sequence>
<name>R7TMF2_CAPTE</name>
<dbReference type="OrthoDB" id="10672486at2759"/>
<dbReference type="EMBL" id="KB310013">
    <property type="protein sequence ID" value="ELT92736.1"/>
    <property type="molecule type" value="Genomic_DNA"/>
</dbReference>
<proteinExistence type="predicted"/>
<keyword evidence="4" id="KW-1185">Reference proteome</keyword>
<evidence type="ECO:0000313" key="3">
    <source>
        <dbReference type="EnsemblMetazoa" id="CapteP216866"/>
    </source>
</evidence>
<protein>
    <submittedName>
        <fullName evidence="2 3">Uncharacterized protein</fullName>
    </submittedName>
</protein>
<evidence type="ECO:0000313" key="2">
    <source>
        <dbReference type="EMBL" id="ELT92736.1"/>
    </source>
</evidence>
<feature type="region of interest" description="Disordered" evidence="1">
    <location>
        <begin position="195"/>
        <end position="220"/>
    </location>
</feature>
<reference evidence="3" key="3">
    <citation type="submission" date="2015-06" db="UniProtKB">
        <authorList>
            <consortium name="EnsemblMetazoa"/>
        </authorList>
    </citation>
    <scope>IDENTIFICATION</scope>
</reference>
<dbReference type="EnsemblMetazoa" id="CapteT216866">
    <property type="protein sequence ID" value="CapteP216866"/>
    <property type="gene ID" value="CapteG216866"/>
</dbReference>
<dbReference type="HOGENOM" id="CLU_937658_0_0_1"/>
<organism evidence="2">
    <name type="scientific">Capitella teleta</name>
    <name type="common">Polychaete worm</name>
    <dbReference type="NCBI Taxonomy" id="283909"/>
    <lineage>
        <taxon>Eukaryota</taxon>
        <taxon>Metazoa</taxon>
        <taxon>Spiralia</taxon>
        <taxon>Lophotrochozoa</taxon>
        <taxon>Annelida</taxon>
        <taxon>Polychaeta</taxon>
        <taxon>Sedentaria</taxon>
        <taxon>Scolecida</taxon>
        <taxon>Capitellidae</taxon>
        <taxon>Capitella</taxon>
    </lineage>
</organism>
<reference evidence="2 4" key="2">
    <citation type="journal article" date="2013" name="Nature">
        <title>Insights into bilaterian evolution from three spiralian genomes.</title>
        <authorList>
            <person name="Simakov O."/>
            <person name="Marletaz F."/>
            <person name="Cho S.J."/>
            <person name="Edsinger-Gonzales E."/>
            <person name="Havlak P."/>
            <person name="Hellsten U."/>
            <person name="Kuo D.H."/>
            <person name="Larsson T."/>
            <person name="Lv J."/>
            <person name="Arendt D."/>
            <person name="Savage R."/>
            <person name="Osoegawa K."/>
            <person name="de Jong P."/>
            <person name="Grimwood J."/>
            <person name="Chapman J.A."/>
            <person name="Shapiro H."/>
            <person name="Aerts A."/>
            <person name="Otillar R.P."/>
            <person name="Terry A.Y."/>
            <person name="Boore J.L."/>
            <person name="Grigoriev I.V."/>
            <person name="Lindberg D.R."/>
            <person name="Seaver E.C."/>
            <person name="Weisblat D.A."/>
            <person name="Putnam N.H."/>
            <person name="Rokhsar D.S."/>
        </authorList>
    </citation>
    <scope>NUCLEOTIDE SEQUENCE</scope>
    <source>
        <strain evidence="2 4">I ESC-2004</strain>
    </source>
</reference>
<dbReference type="EMBL" id="AMQN01013176">
    <property type="status" value="NOT_ANNOTATED_CDS"/>
    <property type="molecule type" value="Genomic_DNA"/>
</dbReference>